<gene>
    <name evidence="1" type="ORF">GS399_07470</name>
</gene>
<dbReference type="SUPFAM" id="SSF69754">
    <property type="entry name" value="Ribosome binding protein Y (YfiA homologue)"/>
    <property type="match status" value="1"/>
</dbReference>
<dbReference type="Proteomes" id="UP000466586">
    <property type="component" value="Unassembled WGS sequence"/>
</dbReference>
<protein>
    <recommendedName>
        <fullName evidence="3">HPF/RaiA family ribosome-associated protein</fullName>
    </recommendedName>
</protein>
<dbReference type="AlphaFoldDB" id="A0A7K1Y9L8"/>
<evidence type="ECO:0000313" key="1">
    <source>
        <dbReference type="EMBL" id="MXV50809.1"/>
    </source>
</evidence>
<reference evidence="1 2" key="1">
    <citation type="submission" date="2019-11" db="EMBL/GenBank/DDBJ databases">
        <title>Pedobacter sp. HMF7647 Genome sequencing and assembly.</title>
        <authorList>
            <person name="Kang H."/>
            <person name="Kim H."/>
            <person name="Joh K."/>
        </authorList>
    </citation>
    <scope>NUCLEOTIDE SEQUENCE [LARGE SCALE GENOMIC DNA]</scope>
    <source>
        <strain evidence="1 2">HMF7647</strain>
    </source>
</reference>
<dbReference type="Pfam" id="PF02482">
    <property type="entry name" value="Ribosomal_S30AE"/>
    <property type="match status" value="1"/>
</dbReference>
<dbReference type="EMBL" id="WVHT01000003">
    <property type="protein sequence ID" value="MXV50809.1"/>
    <property type="molecule type" value="Genomic_DNA"/>
</dbReference>
<dbReference type="InterPro" id="IPR003489">
    <property type="entry name" value="RHF/RaiA"/>
</dbReference>
<sequence>MIIQINTDNNIEGRQQMAAHYESVLADALSRFSSQITRLEVHMSDENSDKKGTDDKRCMLEARVEGLQPIAVTAQSGTLHEAVSAAVSKLKHALDSAIGKLKQY</sequence>
<accession>A0A7K1Y9L8</accession>
<evidence type="ECO:0000313" key="2">
    <source>
        <dbReference type="Proteomes" id="UP000466586"/>
    </source>
</evidence>
<dbReference type="Gene3D" id="3.30.160.100">
    <property type="entry name" value="Ribosome hibernation promotion factor-like"/>
    <property type="match status" value="1"/>
</dbReference>
<organism evidence="1 2">
    <name type="scientific">Hufsiella arboris</name>
    <dbReference type="NCBI Taxonomy" id="2695275"/>
    <lineage>
        <taxon>Bacteria</taxon>
        <taxon>Pseudomonadati</taxon>
        <taxon>Bacteroidota</taxon>
        <taxon>Sphingobacteriia</taxon>
        <taxon>Sphingobacteriales</taxon>
        <taxon>Sphingobacteriaceae</taxon>
        <taxon>Hufsiella</taxon>
    </lineage>
</organism>
<evidence type="ECO:0008006" key="3">
    <source>
        <dbReference type="Google" id="ProtNLM"/>
    </source>
</evidence>
<comment type="caution">
    <text evidence="1">The sequence shown here is derived from an EMBL/GenBank/DDBJ whole genome shotgun (WGS) entry which is preliminary data.</text>
</comment>
<keyword evidence="2" id="KW-1185">Reference proteome</keyword>
<proteinExistence type="predicted"/>
<dbReference type="RefSeq" id="WP_160843998.1">
    <property type="nucleotide sequence ID" value="NZ_WVHT01000003.1"/>
</dbReference>
<dbReference type="InterPro" id="IPR036567">
    <property type="entry name" value="RHF-like"/>
</dbReference>
<name>A0A7K1Y9L8_9SPHI</name>